<organism evidence="2 3">
    <name type="scientific">Draconibacterium sediminis</name>
    <dbReference type="NCBI Taxonomy" id="1544798"/>
    <lineage>
        <taxon>Bacteria</taxon>
        <taxon>Pseudomonadati</taxon>
        <taxon>Bacteroidota</taxon>
        <taxon>Bacteroidia</taxon>
        <taxon>Marinilabiliales</taxon>
        <taxon>Prolixibacteraceae</taxon>
        <taxon>Draconibacterium</taxon>
    </lineage>
</organism>
<evidence type="ECO:0000313" key="2">
    <source>
        <dbReference type="EMBL" id="KJF43225.1"/>
    </source>
</evidence>
<evidence type="ECO:0000313" key="3">
    <source>
        <dbReference type="Proteomes" id="UP000032544"/>
    </source>
</evidence>
<dbReference type="InterPro" id="IPR036249">
    <property type="entry name" value="Thioredoxin-like_sf"/>
</dbReference>
<dbReference type="AlphaFoldDB" id="A0A0D8J8D7"/>
<dbReference type="RefSeq" id="WP_045030989.1">
    <property type="nucleotide sequence ID" value="NZ_JRHC01000003.1"/>
</dbReference>
<feature type="signal peptide" evidence="1">
    <location>
        <begin position="1"/>
        <end position="21"/>
    </location>
</feature>
<dbReference type="NCBIfam" id="NF040494">
    <property type="entry name" value="nitrored_ArsF"/>
    <property type="match status" value="1"/>
</dbReference>
<evidence type="ECO:0000256" key="1">
    <source>
        <dbReference type="SAM" id="SignalP"/>
    </source>
</evidence>
<name>A0A0D8J8D7_9BACT</name>
<dbReference type="InterPro" id="IPR047698">
    <property type="entry name" value="ArsF-like"/>
</dbReference>
<sequence length="145" mass="15917">MKKLISILSIMLFVGAISANAQCCSGAAKSGPNAAGDGCAVTPQSSEVKAYYFHATKRCVTCEAVEKVAKQTIEENYKGKVTFESINREEDKDNPLVKKYKISGQTLLLVKGDEMVDLTSSAFMNARTKPEKFEKRLKSEIDELL</sequence>
<keyword evidence="1" id="KW-0732">Signal</keyword>
<dbReference type="SUPFAM" id="SSF52833">
    <property type="entry name" value="Thioredoxin-like"/>
    <property type="match status" value="1"/>
</dbReference>
<reference evidence="2 3" key="1">
    <citation type="submission" date="2014-09" db="EMBL/GenBank/DDBJ databases">
        <title>Draft Genome Sequence of Draconibacterium sp. JN14CK-3.</title>
        <authorList>
            <person name="Dong C."/>
            <person name="Lai Q."/>
            <person name="Shao Z."/>
        </authorList>
    </citation>
    <scope>NUCLEOTIDE SEQUENCE [LARGE SCALE GENOMIC DNA]</scope>
    <source>
        <strain evidence="2 3">JN14CK-3</strain>
    </source>
</reference>
<accession>A0A0D8J8D7</accession>
<comment type="caution">
    <text evidence="2">The sequence shown here is derived from an EMBL/GenBank/DDBJ whole genome shotgun (WGS) entry which is preliminary data.</text>
</comment>
<proteinExistence type="predicted"/>
<dbReference type="EMBL" id="JRHC01000003">
    <property type="protein sequence ID" value="KJF43225.1"/>
    <property type="molecule type" value="Genomic_DNA"/>
</dbReference>
<dbReference type="Proteomes" id="UP000032544">
    <property type="component" value="Unassembled WGS sequence"/>
</dbReference>
<gene>
    <name evidence="2" type="ORF">LH29_13290</name>
</gene>
<dbReference type="STRING" id="1544798.LH29_13290"/>
<feature type="chain" id="PRO_5002331279" description="Thioredoxin domain-containing protein" evidence="1">
    <location>
        <begin position="22"/>
        <end position="145"/>
    </location>
</feature>
<evidence type="ECO:0008006" key="4">
    <source>
        <dbReference type="Google" id="ProtNLM"/>
    </source>
</evidence>
<protein>
    <recommendedName>
        <fullName evidence="4">Thioredoxin domain-containing protein</fullName>
    </recommendedName>
</protein>
<keyword evidence="3" id="KW-1185">Reference proteome</keyword>
<dbReference type="Gene3D" id="3.40.30.10">
    <property type="entry name" value="Glutaredoxin"/>
    <property type="match status" value="1"/>
</dbReference>